<gene>
    <name evidence="3" type="ORF">HA49_04995</name>
</gene>
<evidence type="ECO:0000313" key="4">
    <source>
        <dbReference type="Proteomes" id="UP000029577"/>
    </source>
</evidence>
<evidence type="ECO:0000259" key="1">
    <source>
        <dbReference type="Pfam" id="PF01408"/>
    </source>
</evidence>
<reference evidence="3" key="1">
    <citation type="submission" date="2014-12" db="EMBL/GenBank/DDBJ databases">
        <title>The draft genome of the Tatumella morbirosei type strain, LMG23360T isolated from pineapple rot.</title>
        <authorList>
            <person name="Smits T.H."/>
            <person name="Palmer M."/>
            <person name="Venter S.N."/>
            <person name="Duffy B."/>
            <person name="Steenkamp E.T."/>
            <person name="Chan W.Y."/>
            <person name="Coutinho T.A."/>
            <person name="Coetzee M.P."/>
            <person name="De Maayer P."/>
        </authorList>
    </citation>
    <scope>NUCLEOTIDE SEQUENCE [LARGE SCALE GENOMIC DNA]</scope>
    <source>
        <strain evidence="3">LMG 23360</strain>
    </source>
</reference>
<proteinExistence type="predicted"/>
<dbReference type="Pfam" id="PF01408">
    <property type="entry name" value="GFO_IDH_MocA"/>
    <property type="match status" value="1"/>
</dbReference>
<evidence type="ECO:0000313" key="3">
    <source>
        <dbReference type="EMBL" id="KGD74683.1"/>
    </source>
</evidence>
<dbReference type="PANTHER" id="PTHR43054">
    <property type="match status" value="1"/>
</dbReference>
<dbReference type="AlphaFoldDB" id="A0A095UJS6"/>
<dbReference type="eggNOG" id="COG0673">
    <property type="taxonomic scope" value="Bacteria"/>
</dbReference>
<dbReference type="InterPro" id="IPR036291">
    <property type="entry name" value="NAD(P)-bd_dom_sf"/>
</dbReference>
<dbReference type="PANTHER" id="PTHR43054:SF1">
    <property type="entry name" value="SCYLLO-INOSITOL 2-DEHYDROGENASE (NADP(+)) IOLU"/>
    <property type="match status" value="1"/>
</dbReference>
<dbReference type="Gene3D" id="3.30.360.10">
    <property type="entry name" value="Dihydrodipicolinate Reductase, domain 2"/>
    <property type="match status" value="1"/>
</dbReference>
<dbReference type="SUPFAM" id="SSF55347">
    <property type="entry name" value="Glyceraldehyde-3-phosphate dehydrogenase-like, C-terminal domain"/>
    <property type="match status" value="1"/>
</dbReference>
<dbReference type="OrthoDB" id="9774191at2"/>
<accession>A0A095UJS6</accession>
<dbReference type="SUPFAM" id="SSF51735">
    <property type="entry name" value="NAD(P)-binding Rossmann-fold domains"/>
    <property type="match status" value="1"/>
</dbReference>
<keyword evidence="4" id="KW-1185">Reference proteome</keyword>
<dbReference type="Proteomes" id="UP000029577">
    <property type="component" value="Unassembled WGS sequence"/>
</dbReference>
<comment type="caution">
    <text evidence="3">The sequence shown here is derived from an EMBL/GenBank/DDBJ whole genome shotgun (WGS) entry which is preliminary data.</text>
</comment>
<dbReference type="STRING" id="642227.HA49_04995"/>
<dbReference type="Pfam" id="PF22725">
    <property type="entry name" value="GFO_IDH_MocA_C3"/>
    <property type="match status" value="1"/>
</dbReference>
<feature type="domain" description="GFO/IDH/MocA-like oxidoreductase" evidence="2">
    <location>
        <begin position="138"/>
        <end position="247"/>
    </location>
</feature>
<dbReference type="EMBL" id="JPKR02000004">
    <property type="protein sequence ID" value="KGD74683.1"/>
    <property type="molecule type" value="Genomic_DNA"/>
</dbReference>
<name>A0A095UJS6_9GAMM</name>
<evidence type="ECO:0000259" key="2">
    <source>
        <dbReference type="Pfam" id="PF22725"/>
    </source>
</evidence>
<dbReference type="RefSeq" id="WP_038017458.1">
    <property type="nucleotide sequence ID" value="NZ_JPKR02000004.1"/>
</dbReference>
<dbReference type="InterPro" id="IPR000683">
    <property type="entry name" value="Gfo/Idh/MocA-like_OxRdtase_N"/>
</dbReference>
<dbReference type="Gene3D" id="3.40.50.720">
    <property type="entry name" value="NAD(P)-binding Rossmann-like Domain"/>
    <property type="match status" value="1"/>
</dbReference>
<dbReference type="GO" id="GO:0000166">
    <property type="term" value="F:nucleotide binding"/>
    <property type="evidence" value="ECO:0007669"/>
    <property type="project" value="InterPro"/>
</dbReference>
<organism evidence="3 4">
    <name type="scientific">Tatumella morbirosei</name>
    <dbReference type="NCBI Taxonomy" id="642227"/>
    <lineage>
        <taxon>Bacteria</taxon>
        <taxon>Pseudomonadati</taxon>
        <taxon>Pseudomonadota</taxon>
        <taxon>Gammaproteobacteria</taxon>
        <taxon>Enterobacterales</taxon>
        <taxon>Erwiniaceae</taxon>
        <taxon>Tatumella</taxon>
    </lineage>
</organism>
<protein>
    <submittedName>
        <fullName evidence="3">Oxidoreductase</fullName>
    </submittedName>
</protein>
<sequence>MLRLAVVGTNWITDSFVSAALDSGLYQLAAVYSRSKEQAASFAEKYGKPALFTDLQLLAESPLVDAVYIASPNSLHCQQSCLFMQHGKHVICEKPFASHVGEAEQMIACARQHQVVLFEAFKTATLPNFRVIRETLPALGTLRKALLHYCQYSSRYGLYLAGENPNTFNPAFSNGSVMDIGFYPLASAVALWGEPQSVIAEACLLDSGVDAHGAVVLNYGDFDVTILHSKVSDSVLGSEIQGEQGALVIDKLSTCDGVTLHPRGEKPQALSVPQHDNTMRYEAELFARLVADRVVDHPALQVSLITSRLLTEIRRQTGVRFPADTTD</sequence>
<feature type="domain" description="Gfo/Idh/MocA-like oxidoreductase N-terminal" evidence="1">
    <location>
        <begin position="3"/>
        <end position="120"/>
    </location>
</feature>
<dbReference type="InterPro" id="IPR055170">
    <property type="entry name" value="GFO_IDH_MocA-like_dom"/>
</dbReference>